<organism evidence="1 2">
    <name type="scientific">Amycolatopsis iheyensis</name>
    <dbReference type="NCBI Taxonomy" id="2945988"/>
    <lineage>
        <taxon>Bacteria</taxon>
        <taxon>Bacillati</taxon>
        <taxon>Actinomycetota</taxon>
        <taxon>Actinomycetes</taxon>
        <taxon>Pseudonocardiales</taxon>
        <taxon>Pseudonocardiaceae</taxon>
        <taxon>Amycolatopsis</taxon>
    </lineage>
</organism>
<protein>
    <submittedName>
        <fullName evidence="1">Iron-sulfur cluster biosynthesis protein</fullName>
    </submittedName>
</protein>
<dbReference type="RefSeq" id="WP_257927352.1">
    <property type="nucleotide sequence ID" value="NZ_JAMXQV010000055.1"/>
</dbReference>
<keyword evidence="2" id="KW-1185">Reference proteome</keyword>
<reference evidence="1" key="1">
    <citation type="submission" date="2022-06" db="EMBL/GenBank/DDBJ databases">
        <title>Amycolatopsis iheyaensis sp. nov., a new species of the genus Amycolatopsis isolated from soil in Iheya island, Japan.</title>
        <authorList>
            <person name="Ngamcharungchit C."/>
            <person name="Kanto H."/>
            <person name="Take A."/>
            <person name="Intra B."/>
            <person name="Matsumoto A."/>
            <person name="Panbangred W."/>
            <person name="Inahashi Y."/>
        </authorList>
    </citation>
    <scope>NUCLEOTIDE SEQUENCE</scope>
    <source>
        <strain evidence="1">OK19-0408</strain>
    </source>
</reference>
<accession>A0A9X2SQ68</accession>
<dbReference type="Proteomes" id="UP001144096">
    <property type="component" value="Unassembled WGS sequence"/>
</dbReference>
<evidence type="ECO:0000313" key="1">
    <source>
        <dbReference type="EMBL" id="MCR6490779.1"/>
    </source>
</evidence>
<evidence type="ECO:0000313" key="2">
    <source>
        <dbReference type="Proteomes" id="UP001144096"/>
    </source>
</evidence>
<comment type="caution">
    <text evidence="1">The sequence shown here is derived from an EMBL/GenBank/DDBJ whole genome shotgun (WGS) entry which is preliminary data.</text>
</comment>
<sequence length="105" mass="10663">MLVLTPAAVTVVNALTTGNGMSGDAGLRIALPDEGPPEGLTVQVVPGPAAEEQVLGANGVNVFLDQHAAAFLDDKILDAEVDEEGAAQLTIGPQTPENGLRVPPQ</sequence>
<gene>
    <name evidence="1" type="ORF">M8542_49120</name>
</gene>
<dbReference type="EMBL" id="JAMXQV010000055">
    <property type="protein sequence ID" value="MCR6490779.1"/>
    <property type="molecule type" value="Genomic_DNA"/>
</dbReference>
<dbReference type="InterPro" id="IPR035903">
    <property type="entry name" value="HesB-like_dom_sf"/>
</dbReference>
<proteinExistence type="predicted"/>
<name>A0A9X2SQ68_9PSEU</name>
<dbReference type="AlphaFoldDB" id="A0A9X2SQ68"/>
<dbReference type="SUPFAM" id="SSF89360">
    <property type="entry name" value="HesB-like domain"/>
    <property type="match status" value="1"/>
</dbReference>